<accession>C4Z313</accession>
<feature type="transmembrane region" description="Helical" evidence="2">
    <location>
        <begin position="56"/>
        <end position="76"/>
    </location>
</feature>
<protein>
    <submittedName>
        <fullName evidence="3">Uncharacterized protein</fullName>
    </submittedName>
</protein>
<dbReference type="eggNOG" id="ENOG50346B8">
    <property type="taxonomic scope" value="Bacteria"/>
</dbReference>
<dbReference type="RefSeq" id="WP_012738655.1">
    <property type="nucleotide sequence ID" value="NC_012778.1"/>
</dbReference>
<keyword evidence="2" id="KW-0472">Membrane</keyword>
<evidence type="ECO:0000256" key="1">
    <source>
        <dbReference type="SAM" id="MobiDB-lite"/>
    </source>
</evidence>
<sequence>MKNFSVKNINFVGAGAALLAFIFTFIPFYKLQPTTYFLQNESTAALYTITKNLVTYNFFGVLCLILALAAIILYVWNGSEKITMAAIVVSVVDLISLFLALIVGNSDIKDVKSLINALVQYSGTSANANLFLKSSVAAGFVLELLMILVMIGSYWINELVIKPYVFGDKSGAKLNPFEGVTGTAKARAQAAPQGFIQQPVQGQAFGQAPQQPVQGQTFGQAPQQPAQNQNNNAQ</sequence>
<feature type="transmembrane region" description="Helical" evidence="2">
    <location>
        <begin position="83"/>
        <end position="104"/>
    </location>
</feature>
<dbReference type="Proteomes" id="UP000001476">
    <property type="component" value="Chromosome"/>
</dbReference>
<evidence type="ECO:0000313" key="4">
    <source>
        <dbReference type="Proteomes" id="UP000001476"/>
    </source>
</evidence>
<keyword evidence="2" id="KW-0812">Transmembrane</keyword>
<feature type="region of interest" description="Disordered" evidence="1">
    <location>
        <begin position="203"/>
        <end position="234"/>
    </location>
</feature>
<keyword evidence="2" id="KW-1133">Transmembrane helix</keyword>
<keyword evidence="4" id="KW-1185">Reference proteome</keyword>
<dbReference type="AlphaFoldDB" id="C4Z313"/>
<feature type="transmembrane region" description="Helical" evidence="2">
    <location>
        <begin position="9"/>
        <end position="29"/>
    </location>
</feature>
<feature type="transmembrane region" description="Helical" evidence="2">
    <location>
        <begin position="136"/>
        <end position="156"/>
    </location>
</feature>
<evidence type="ECO:0000313" key="3">
    <source>
        <dbReference type="EMBL" id="ACR71418.1"/>
    </source>
</evidence>
<dbReference type="HOGENOM" id="CLU_1183594_0_0_9"/>
<dbReference type="STRING" id="515620.EUBELI_00382"/>
<organism evidence="3 4">
    <name type="scientific">Lachnospira eligens (strain ATCC 27750 / DSM 3376 / VPI C15-48 / C15-B4)</name>
    <name type="common">Eubacterium eligens</name>
    <dbReference type="NCBI Taxonomy" id="515620"/>
    <lineage>
        <taxon>Bacteria</taxon>
        <taxon>Bacillati</taxon>
        <taxon>Bacillota</taxon>
        <taxon>Clostridia</taxon>
        <taxon>Lachnospirales</taxon>
        <taxon>Lachnospiraceae</taxon>
        <taxon>Lachnospira</taxon>
    </lineage>
</organism>
<evidence type="ECO:0000256" key="2">
    <source>
        <dbReference type="SAM" id="Phobius"/>
    </source>
</evidence>
<dbReference type="KEGG" id="eel:EUBELI_00382"/>
<reference evidence="3 4" key="1">
    <citation type="journal article" date="2009" name="Proc. Natl. Acad. Sci. U.S.A.">
        <title>Characterizing a model human gut microbiota composed of members of its two dominant bacterial phyla.</title>
        <authorList>
            <person name="Mahowald M.A."/>
            <person name="Rey F.E."/>
            <person name="Seedorf H."/>
            <person name="Turnbaugh P.J."/>
            <person name="Fulton R.S."/>
            <person name="Wollam A."/>
            <person name="Shah N."/>
            <person name="Wang C."/>
            <person name="Magrini V."/>
            <person name="Wilson R.K."/>
            <person name="Cantarel B.L."/>
            <person name="Coutinho P.M."/>
            <person name="Henrissat B."/>
            <person name="Crock L.W."/>
            <person name="Russell A."/>
            <person name="Verberkmoes N.C."/>
            <person name="Hettich R.L."/>
            <person name="Gordon J.I."/>
        </authorList>
    </citation>
    <scope>NUCLEOTIDE SEQUENCE [LARGE SCALE GENOMIC DNA]</scope>
    <source>
        <strain evidence="4">ATCC 27750 / DSM 3376 / VPI C15-48 / C15-B4</strain>
    </source>
</reference>
<dbReference type="EMBL" id="CP001104">
    <property type="protein sequence ID" value="ACR71418.1"/>
    <property type="molecule type" value="Genomic_DNA"/>
</dbReference>
<name>C4Z313_LACE2</name>
<proteinExistence type="predicted"/>
<dbReference type="GeneID" id="41355153"/>
<gene>
    <name evidence="3" type="ordered locus">EUBELI_00382</name>
</gene>